<evidence type="ECO:0000256" key="8">
    <source>
        <dbReference type="ARBA" id="ARBA00022840"/>
    </source>
</evidence>
<reference evidence="15 16" key="1">
    <citation type="journal article" date="2017" name="ISME J.">
        <title>Energy and carbon metabolisms in a deep terrestrial subsurface fluid microbial community.</title>
        <authorList>
            <person name="Momper L."/>
            <person name="Jungbluth S.P."/>
            <person name="Lee M.D."/>
            <person name="Amend J.P."/>
        </authorList>
    </citation>
    <scope>NUCLEOTIDE SEQUENCE [LARGE SCALE GENOMIC DNA]</scope>
    <source>
        <strain evidence="15">SURF_5</strain>
    </source>
</reference>
<dbReference type="PANTHER" id="PTHR43071:SF1">
    <property type="entry name" value="2-AMINO-4-HYDROXY-6-HYDROXYMETHYLDIHYDROPTERIDINE PYROPHOSPHOKINASE"/>
    <property type="match status" value="1"/>
</dbReference>
<protein>
    <recommendedName>
        <fullName evidence="4">2-amino-4-hydroxy-6-hydroxymethyldihydropteridine pyrophosphokinase</fullName>
        <ecNumber evidence="3">2.7.6.3</ecNumber>
    </recommendedName>
    <alternativeName>
        <fullName evidence="11">6-hydroxymethyl-7,8-dihydropterin pyrophosphokinase</fullName>
    </alternativeName>
    <alternativeName>
        <fullName evidence="12">7,8-dihydro-6-hydroxymethylpterin-pyrophosphokinase</fullName>
    </alternativeName>
</protein>
<dbReference type="CDD" id="cd00483">
    <property type="entry name" value="HPPK"/>
    <property type="match status" value="1"/>
</dbReference>
<keyword evidence="7 15" id="KW-0418">Kinase</keyword>
<dbReference type="PANTHER" id="PTHR43071">
    <property type="entry name" value="2-AMINO-4-HYDROXY-6-HYDROXYMETHYLDIHYDROPTERIDINE PYROPHOSPHOKINASE"/>
    <property type="match status" value="1"/>
</dbReference>
<sequence>MRLCGSRNNKKQPGKVTTAYLGLGSNLGDREANINWALVELVRTAGCSLIKVSSLYETKPVGITEQPDFYNVAVAIQTDLAPKELLRRLKEVERKVGREKTFKWGPRVIDIDILLYDEMSVTEDNLEIPHPEMQHRAFVLAPLSEIAPSAKHSATGRTVRQMSEEIGSEGVSKLSR</sequence>
<dbReference type="InterPro" id="IPR000550">
    <property type="entry name" value="Hppk"/>
</dbReference>
<keyword evidence="8" id="KW-0067">ATP-binding</keyword>
<dbReference type="Proteomes" id="UP000265882">
    <property type="component" value="Unassembled WGS sequence"/>
</dbReference>
<evidence type="ECO:0000256" key="2">
    <source>
        <dbReference type="ARBA" id="ARBA00005810"/>
    </source>
</evidence>
<evidence type="ECO:0000259" key="14">
    <source>
        <dbReference type="PROSITE" id="PS00794"/>
    </source>
</evidence>
<evidence type="ECO:0000256" key="6">
    <source>
        <dbReference type="ARBA" id="ARBA00022741"/>
    </source>
</evidence>
<keyword evidence="9" id="KW-0289">Folate biosynthesis</keyword>
<comment type="pathway">
    <text evidence="1">Cofactor biosynthesis; tetrahydrofolate biosynthesis; 2-amino-4-hydroxy-6-hydroxymethyl-7,8-dihydropteridine diphosphate from 7,8-dihydroneopterin triphosphate: step 4/4.</text>
</comment>
<dbReference type="GO" id="GO:0046654">
    <property type="term" value="P:tetrahydrofolate biosynthetic process"/>
    <property type="evidence" value="ECO:0007669"/>
    <property type="project" value="UniProtKB-UniPathway"/>
</dbReference>
<evidence type="ECO:0000256" key="11">
    <source>
        <dbReference type="ARBA" id="ARBA00029766"/>
    </source>
</evidence>
<comment type="function">
    <text evidence="10">Catalyzes the transfer of pyrophosphate from adenosine triphosphate (ATP) to 6-hydroxymethyl-7,8-dihydropterin, an enzymatic step in folate biosynthesis pathway.</text>
</comment>
<comment type="caution">
    <text evidence="15">The sequence shown here is derived from an EMBL/GenBank/DDBJ whole genome shotgun (WGS) entry which is preliminary data.</text>
</comment>
<feature type="region of interest" description="Disordered" evidence="13">
    <location>
        <begin position="151"/>
        <end position="176"/>
    </location>
</feature>
<dbReference type="SUPFAM" id="SSF55083">
    <property type="entry name" value="6-hydroxymethyl-7,8-dihydropterin pyrophosphokinase, HPPK"/>
    <property type="match status" value="1"/>
</dbReference>
<dbReference type="EMBL" id="QZKU01000013">
    <property type="protein sequence ID" value="RJP26063.1"/>
    <property type="molecule type" value="Genomic_DNA"/>
</dbReference>
<dbReference type="Gene3D" id="3.30.70.560">
    <property type="entry name" value="7,8-Dihydro-6-hydroxymethylpterin-pyrophosphokinase HPPK"/>
    <property type="match status" value="1"/>
</dbReference>
<comment type="similarity">
    <text evidence="2">Belongs to the HPPK family.</text>
</comment>
<dbReference type="EC" id="2.7.6.3" evidence="3"/>
<evidence type="ECO:0000256" key="3">
    <source>
        <dbReference type="ARBA" id="ARBA00013253"/>
    </source>
</evidence>
<evidence type="ECO:0000256" key="7">
    <source>
        <dbReference type="ARBA" id="ARBA00022777"/>
    </source>
</evidence>
<evidence type="ECO:0000313" key="16">
    <source>
        <dbReference type="Proteomes" id="UP000265882"/>
    </source>
</evidence>
<keyword evidence="5 15" id="KW-0808">Transferase</keyword>
<dbReference type="GO" id="GO:0003848">
    <property type="term" value="F:2-amino-4-hydroxy-6-hydroxymethyldihydropteridine diphosphokinase activity"/>
    <property type="evidence" value="ECO:0007669"/>
    <property type="project" value="UniProtKB-EC"/>
</dbReference>
<accession>A0A3A4P003</accession>
<feature type="domain" description="7,8-dihydro-6-hydroxymethylpterin-pyrophosphokinase" evidence="14">
    <location>
        <begin position="103"/>
        <end position="114"/>
    </location>
</feature>
<organism evidence="15 16">
    <name type="scientific">Abyssobacteria bacterium (strain SURF_5)</name>
    <dbReference type="NCBI Taxonomy" id="2093360"/>
    <lineage>
        <taxon>Bacteria</taxon>
        <taxon>Pseudomonadati</taxon>
        <taxon>Candidatus Hydrogenedentota</taxon>
        <taxon>Candidatus Abyssobacteria</taxon>
    </lineage>
</organism>
<dbReference type="AlphaFoldDB" id="A0A3A4P003"/>
<dbReference type="Pfam" id="PF01288">
    <property type="entry name" value="HPPK"/>
    <property type="match status" value="1"/>
</dbReference>
<evidence type="ECO:0000256" key="9">
    <source>
        <dbReference type="ARBA" id="ARBA00022909"/>
    </source>
</evidence>
<dbReference type="NCBIfam" id="TIGR01498">
    <property type="entry name" value="folK"/>
    <property type="match status" value="1"/>
</dbReference>
<dbReference type="GO" id="GO:0005524">
    <property type="term" value="F:ATP binding"/>
    <property type="evidence" value="ECO:0007669"/>
    <property type="project" value="UniProtKB-KW"/>
</dbReference>
<proteinExistence type="inferred from homology"/>
<dbReference type="UniPathway" id="UPA00077">
    <property type="reaction ID" value="UER00155"/>
</dbReference>
<dbReference type="InterPro" id="IPR035907">
    <property type="entry name" value="Hppk_sf"/>
</dbReference>
<evidence type="ECO:0000256" key="4">
    <source>
        <dbReference type="ARBA" id="ARBA00016218"/>
    </source>
</evidence>
<name>A0A3A4P003_ABYX5</name>
<evidence type="ECO:0000256" key="1">
    <source>
        <dbReference type="ARBA" id="ARBA00005051"/>
    </source>
</evidence>
<evidence type="ECO:0000256" key="5">
    <source>
        <dbReference type="ARBA" id="ARBA00022679"/>
    </source>
</evidence>
<dbReference type="GO" id="GO:0016301">
    <property type="term" value="F:kinase activity"/>
    <property type="evidence" value="ECO:0007669"/>
    <property type="project" value="UniProtKB-KW"/>
</dbReference>
<evidence type="ECO:0000313" key="15">
    <source>
        <dbReference type="EMBL" id="RJP26063.1"/>
    </source>
</evidence>
<dbReference type="GO" id="GO:0046656">
    <property type="term" value="P:folic acid biosynthetic process"/>
    <property type="evidence" value="ECO:0007669"/>
    <property type="project" value="UniProtKB-KW"/>
</dbReference>
<gene>
    <name evidence="15" type="primary">folK</name>
    <name evidence="15" type="ORF">C4520_01155</name>
</gene>
<dbReference type="PROSITE" id="PS00794">
    <property type="entry name" value="HPPK"/>
    <property type="match status" value="1"/>
</dbReference>
<evidence type="ECO:0000256" key="12">
    <source>
        <dbReference type="ARBA" id="ARBA00033413"/>
    </source>
</evidence>
<evidence type="ECO:0000256" key="10">
    <source>
        <dbReference type="ARBA" id="ARBA00029409"/>
    </source>
</evidence>
<evidence type="ECO:0000256" key="13">
    <source>
        <dbReference type="SAM" id="MobiDB-lite"/>
    </source>
</evidence>
<keyword evidence="6" id="KW-0547">Nucleotide-binding</keyword>